<dbReference type="GO" id="GO:0000160">
    <property type="term" value="P:phosphorelay signal transduction system"/>
    <property type="evidence" value="ECO:0007669"/>
    <property type="project" value="InterPro"/>
</dbReference>
<dbReference type="EMBL" id="LS483372">
    <property type="protein sequence ID" value="SQF89493.1"/>
    <property type="molecule type" value="Genomic_DNA"/>
</dbReference>
<evidence type="ECO:0000313" key="6">
    <source>
        <dbReference type="EMBL" id="SQF89493.1"/>
    </source>
</evidence>
<dbReference type="GeneID" id="61636874"/>
<evidence type="ECO:0000256" key="3">
    <source>
        <dbReference type="PROSITE-ProRule" id="PRU00169"/>
    </source>
</evidence>
<dbReference type="Pfam" id="PF00196">
    <property type="entry name" value="GerE"/>
    <property type="match status" value="1"/>
</dbReference>
<dbReference type="PANTHER" id="PTHR43214:SF17">
    <property type="entry name" value="TRANSCRIPTIONAL REGULATORY PROTEIN RCSB"/>
    <property type="match status" value="1"/>
</dbReference>
<dbReference type="InterPro" id="IPR011006">
    <property type="entry name" value="CheY-like_superfamily"/>
</dbReference>
<protein>
    <submittedName>
        <fullName evidence="6">LuxR family DNA-binding response regulator</fullName>
    </submittedName>
</protein>
<gene>
    <name evidence="6" type="primary">uhpA</name>
    <name evidence="6" type="ORF">NCTC10038_00875</name>
</gene>
<dbReference type="SMART" id="SM00448">
    <property type="entry name" value="REC"/>
    <property type="match status" value="1"/>
</dbReference>
<dbReference type="GO" id="GO:0003677">
    <property type="term" value="F:DNA binding"/>
    <property type="evidence" value="ECO:0007669"/>
    <property type="project" value="UniProtKB-KW"/>
</dbReference>
<evidence type="ECO:0000256" key="1">
    <source>
        <dbReference type="ARBA" id="ARBA00022553"/>
    </source>
</evidence>
<sequence length="229" mass="24860">MFDLRPQIRIALLDDHAIVRFGMASRLSSEPDFIVVGSFENSRTMIAALRDAPADVLLIDYALGPTEIDGVSLIRALNSRFPKSSILVLSSHYDPATVALALRVGARGFVGKSQDVALIVKAIRTVASGSVFLDADMSYRLAEISVAATVETKVESPSGEAKLLTGAKLSVKEREVIRCFLDGLTVSDIAQKFGRSAKTISTQKSMAFRKLGVTSDNELFKLKHMLEEL</sequence>
<reference evidence="6 7" key="1">
    <citation type="submission" date="2018-06" db="EMBL/GenBank/DDBJ databases">
        <authorList>
            <consortium name="Pathogen Informatics"/>
            <person name="Doyle S."/>
        </authorList>
    </citation>
    <scope>NUCLEOTIDE SEQUENCE [LARGE SCALE GENOMIC DNA]</scope>
    <source>
        <strain evidence="6 7">NCTC10038</strain>
    </source>
</reference>
<evidence type="ECO:0000256" key="2">
    <source>
        <dbReference type="ARBA" id="ARBA00023125"/>
    </source>
</evidence>
<dbReference type="InterPro" id="IPR058245">
    <property type="entry name" value="NreC/VraR/RcsB-like_REC"/>
</dbReference>
<evidence type="ECO:0000313" key="7">
    <source>
        <dbReference type="Proteomes" id="UP000248640"/>
    </source>
</evidence>
<feature type="domain" description="HTH luxR-type" evidence="4">
    <location>
        <begin position="162"/>
        <end position="227"/>
    </location>
</feature>
<dbReference type="CDD" id="cd17535">
    <property type="entry name" value="REC_NarL-like"/>
    <property type="match status" value="1"/>
</dbReference>
<dbReference type="AlphaFoldDB" id="A0A8B4I376"/>
<name>A0A8B4I376_PSEFL</name>
<dbReference type="SUPFAM" id="SSF52172">
    <property type="entry name" value="CheY-like"/>
    <property type="match status" value="1"/>
</dbReference>
<keyword evidence="2 6" id="KW-0238">DNA-binding</keyword>
<dbReference type="RefSeq" id="WP_084375884.1">
    <property type="nucleotide sequence ID" value="NZ_CBCRXZ010000048.1"/>
</dbReference>
<dbReference type="Proteomes" id="UP000248640">
    <property type="component" value="Chromosome 1"/>
</dbReference>
<dbReference type="PROSITE" id="PS50110">
    <property type="entry name" value="RESPONSE_REGULATORY"/>
    <property type="match status" value="1"/>
</dbReference>
<dbReference type="InterPro" id="IPR000792">
    <property type="entry name" value="Tscrpt_reg_LuxR_C"/>
</dbReference>
<feature type="domain" description="Response regulatory" evidence="5">
    <location>
        <begin position="9"/>
        <end position="127"/>
    </location>
</feature>
<feature type="modified residue" description="4-aspartylphosphate" evidence="3">
    <location>
        <position position="60"/>
    </location>
</feature>
<dbReference type="PANTHER" id="PTHR43214">
    <property type="entry name" value="TWO-COMPONENT RESPONSE REGULATOR"/>
    <property type="match status" value="1"/>
</dbReference>
<accession>A0A8B4I376</accession>
<dbReference type="SMART" id="SM00421">
    <property type="entry name" value="HTH_LUXR"/>
    <property type="match status" value="1"/>
</dbReference>
<dbReference type="Pfam" id="PF00072">
    <property type="entry name" value="Response_reg"/>
    <property type="match status" value="1"/>
</dbReference>
<proteinExistence type="predicted"/>
<dbReference type="Gene3D" id="3.40.50.2300">
    <property type="match status" value="1"/>
</dbReference>
<dbReference type="InterPro" id="IPR039420">
    <property type="entry name" value="WalR-like"/>
</dbReference>
<dbReference type="InterPro" id="IPR001789">
    <property type="entry name" value="Sig_transdc_resp-reg_receiver"/>
</dbReference>
<dbReference type="GO" id="GO:0006355">
    <property type="term" value="P:regulation of DNA-templated transcription"/>
    <property type="evidence" value="ECO:0007669"/>
    <property type="project" value="InterPro"/>
</dbReference>
<keyword evidence="1 3" id="KW-0597">Phosphoprotein</keyword>
<dbReference type="PRINTS" id="PR00038">
    <property type="entry name" value="HTHLUXR"/>
</dbReference>
<dbReference type="CDD" id="cd06170">
    <property type="entry name" value="LuxR_C_like"/>
    <property type="match status" value="1"/>
</dbReference>
<dbReference type="SUPFAM" id="SSF46894">
    <property type="entry name" value="C-terminal effector domain of the bipartite response regulators"/>
    <property type="match status" value="1"/>
</dbReference>
<evidence type="ECO:0000259" key="5">
    <source>
        <dbReference type="PROSITE" id="PS50110"/>
    </source>
</evidence>
<dbReference type="PROSITE" id="PS50043">
    <property type="entry name" value="HTH_LUXR_2"/>
    <property type="match status" value="1"/>
</dbReference>
<dbReference type="InterPro" id="IPR016032">
    <property type="entry name" value="Sig_transdc_resp-reg_C-effctor"/>
</dbReference>
<organism evidence="6 7">
    <name type="scientific">Pseudomonas fluorescens</name>
    <dbReference type="NCBI Taxonomy" id="294"/>
    <lineage>
        <taxon>Bacteria</taxon>
        <taxon>Pseudomonadati</taxon>
        <taxon>Pseudomonadota</taxon>
        <taxon>Gammaproteobacteria</taxon>
        <taxon>Pseudomonadales</taxon>
        <taxon>Pseudomonadaceae</taxon>
        <taxon>Pseudomonas</taxon>
    </lineage>
</organism>
<evidence type="ECO:0000259" key="4">
    <source>
        <dbReference type="PROSITE" id="PS50043"/>
    </source>
</evidence>